<dbReference type="RefSeq" id="WP_372824714.1">
    <property type="nucleotide sequence ID" value="NZ_JARRIG010000007.1"/>
</dbReference>
<feature type="transmembrane region" description="Helical" evidence="1">
    <location>
        <begin position="6"/>
        <end position="33"/>
    </location>
</feature>
<dbReference type="EMBL" id="JARRIG010000007">
    <property type="protein sequence ID" value="MFA4805244.1"/>
    <property type="molecule type" value="Genomic_DNA"/>
</dbReference>
<keyword evidence="3" id="KW-1185">Reference proteome</keyword>
<dbReference type="Proteomes" id="UP001571980">
    <property type="component" value="Unassembled WGS sequence"/>
</dbReference>
<evidence type="ECO:0008006" key="4">
    <source>
        <dbReference type="Google" id="ProtNLM"/>
    </source>
</evidence>
<evidence type="ECO:0000256" key="1">
    <source>
        <dbReference type="SAM" id="Phobius"/>
    </source>
</evidence>
<comment type="caution">
    <text evidence="2">The sequence shown here is derived from an EMBL/GenBank/DDBJ whole genome shotgun (WGS) entry which is preliminary data.</text>
</comment>
<name>A0ABV4T815_9EURY</name>
<proteinExistence type="predicted"/>
<evidence type="ECO:0000313" key="2">
    <source>
        <dbReference type="EMBL" id="MFA4805244.1"/>
    </source>
</evidence>
<evidence type="ECO:0000313" key="3">
    <source>
        <dbReference type="Proteomes" id="UP001571980"/>
    </source>
</evidence>
<protein>
    <recommendedName>
        <fullName evidence="4">DUF58 domain-containing protein</fullName>
    </recommendedName>
</protein>
<keyword evidence="1" id="KW-0472">Membrane</keyword>
<accession>A0ABV4T815</accession>
<organism evidence="2 3">
    <name type="scientific">Pyrococcus kukulkanii</name>
    <dbReference type="NCBI Taxonomy" id="1609559"/>
    <lineage>
        <taxon>Archaea</taxon>
        <taxon>Methanobacteriati</taxon>
        <taxon>Methanobacteriota</taxon>
        <taxon>Thermococci</taxon>
        <taxon>Thermococcales</taxon>
        <taxon>Thermococcaceae</taxon>
        <taxon>Pyrococcus</taxon>
    </lineage>
</organism>
<keyword evidence="1" id="KW-0812">Transmembrane</keyword>
<gene>
    <name evidence="2" type="ORF">P8X34_10950</name>
</gene>
<reference evidence="2 3" key="1">
    <citation type="submission" date="2023-03" db="EMBL/GenBank/DDBJ databases">
        <title>Speciation in Pyrococcus: adaptation to high temperature as a mechanism.</title>
        <authorList>
            <person name="Gu J."/>
        </authorList>
    </citation>
    <scope>NUCLEOTIDE SEQUENCE [LARGE SCALE GENOMIC DNA]</scope>
    <source>
        <strain evidence="2 3">LMOA34</strain>
    </source>
</reference>
<keyword evidence="1" id="KW-1133">Transmembrane helix</keyword>
<sequence length="237" mass="27674">MIFSLSFLSCLGVILYPRGLFLVLGWWLVVVFYTNVPRARRGEDEGIVFYLRRVHIPPLVEAPTQSSRRKYFLPIEEPSKKFLGFTLYSNMDLTEGLEREGLFKISMKVMHSPKKDVDYVHVYLVELPYEELSPTVNKELFISYATSEIDSNVFIRTGELILPHPKDFIIYFAFDRDILRERREGPARVPHVIRRYYIAFISEVGRPHVVLPENQFEIRLSTDIAKDWETLATLGLL</sequence>